<reference evidence="1 2" key="2">
    <citation type="journal article" date="2022" name="Mol. Ecol. Resour.">
        <title>The genomes of chicory, endive, great burdock and yacon provide insights into Asteraceae paleo-polyploidization history and plant inulin production.</title>
        <authorList>
            <person name="Fan W."/>
            <person name="Wang S."/>
            <person name="Wang H."/>
            <person name="Wang A."/>
            <person name="Jiang F."/>
            <person name="Liu H."/>
            <person name="Zhao H."/>
            <person name="Xu D."/>
            <person name="Zhang Y."/>
        </authorList>
    </citation>
    <scope>NUCLEOTIDE SEQUENCE [LARGE SCALE GENOMIC DNA]</scope>
    <source>
        <strain evidence="2">cv. Yunnan</strain>
        <tissue evidence="1">Leaves</tissue>
    </source>
</reference>
<proteinExistence type="predicted"/>
<organism evidence="1 2">
    <name type="scientific">Smallanthus sonchifolius</name>
    <dbReference type="NCBI Taxonomy" id="185202"/>
    <lineage>
        <taxon>Eukaryota</taxon>
        <taxon>Viridiplantae</taxon>
        <taxon>Streptophyta</taxon>
        <taxon>Embryophyta</taxon>
        <taxon>Tracheophyta</taxon>
        <taxon>Spermatophyta</taxon>
        <taxon>Magnoliopsida</taxon>
        <taxon>eudicotyledons</taxon>
        <taxon>Gunneridae</taxon>
        <taxon>Pentapetalae</taxon>
        <taxon>asterids</taxon>
        <taxon>campanulids</taxon>
        <taxon>Asterales</taxon>
        <taxon>Asteraceae</taxon>
        <taxon>Asteroideae</taxon>
        <taxon>Heliantheae alliance</taxon>
        <taxon>Millerieae</taxon>
        <taxon>Smallanthus</taxon>
    </lineage>
</organism>
<name>A0ACB8ZEZ3_9ASTR</name>
<evidence type="ECO:0000313" key="2">
    <source>
        <dbReference type="Proteomes" id="UP001056120"/>
    </source>
</evidence>
<gene>
    <name evidence="1" type="ORF">L1987_79376</name>
</gene>
<accession>A0ACB8ZEZ3</accession>
<dbReference type="Proteomes" id="UP001056120">
    <property type="component" value="Linkage Group LG26"/>
</dbReference>
<protein>
    <submittedName>
        <fullName evidence="1">Uncharacterized protein</fullName>
    </submittedName>
</protein>
<sequence>MGLPIAISLSKAIEESRIAIIVFSENFASSSWCLNEVAYILHCTDETGQIVVPIFYNVEPSEVRKQSGRFRCSFEERLRYDKNTVELWRNALVRIADLPGWTVGHSYDYHEPVLIKKVVDSIWSKLFPYKDQNEIGTRLHHLKLSALDQHQILTYMDNESDIFDPLRLPSFKAIEESRISIIIFSENYARSSWCLDELAYMMKRRNEREQIVIPIFYHVDPTDVRRQRGPYAEAFSKHELKDPSKIELWRKSLEEASGLSGLDIREIADGYEAKGIQLIVEKISKILSPDKDLIGLQTRLEDMKYGGGMITVPSSSPKDLEVSLGRCTEAILNSMAPLL</sequence>
<reference evidence="2" key="1">
    <citation type="journal article" date="2022" name="Mol. Ecol. Resour.">
        <title>The genomes of chicory, endive, great burdock and yacon provide insights into Asteraceae palaeo-polyploidization history and plant inulin production.</title>
        <authorList>
            <person name="Fan W."/>
            <person name="Wang S."/>
            <person name="Wang H."/>
            <person name="Wang A."/>
            <person name="Jiang F."/>
            <person name="Liu H."/>
            <person name="Zhao H."/>
            <person name="Xu D."/>
            <person name="Zhang Y."/>
        </authorList>
    </citation>
    <scope>NUCLEOTIDE SEQUENCE [LARGE SCALE GENOMIC DNA]</scope>
    <source>
        <strain evidence="2">cv. Yunnan</strain>
    </source>
</reference>
<keyword evidence="2" id="KW-1185">Reference proteome</keyword>
<dbReference type="EMBL" id="CM042043">
    <property type="protein sequence ID" value="KAI3696362.1"/>
    <property type="molecule type" value="Genomic_DNA"/>
</dbReference>
<comment type="caution">
    <text evidence="1">The sequence shown here is derived from an EMBL/GenBank/DDBJ whole genome shotgun (WGS) entry which is preliminary data.</text>
</comment>
<evidence type="ECO:0000313" key="1">
    <source>
        <dbReference type="EMBL" id="KAI3696362.1"/>
    </source>
</evidence>